<dbReference type="OrthoDB" id="6497661at2759"/>
<feature type="signal peptide" evidence="1">
    <location>
        <begin position="1"/>
        <end position="23"/>
    </location>
</feature>
<evidence type="ECO:0000313" key="3">
    <source>
        <dbReference type="Proteomes" id="UP000728032"/>
    </source>
</evidence>
<proteinExistence type="predicted"/>
<reference evidence="2" key="1">
    <citation type="submission" date="2020-11" db="EMBL/GenBank/DDBJ databases">
        <authorList>
            <person name="Tran Van P."/>
        </authorList>
    </citation>
    <scope>NUCLEOTIDE SEQUENCE</scope>
</reference>
<feature type="chain" id="PRO_5036403564" evidence="1">
    <location>
        <begin position="24"/>
        <end position="265"/>
    </location>
</feature>
<organism evidence="2">
    <name type="scientific">Oppiella nova</name>
    <dbReference type="NCBI Taxonomy" id="334625"/>
    <lineage>
        <taxon>Eukaryota</taxon>
        <taxon>Metazoa</taxon>
        <taxon>Ecdysozoa</taxon>
        <taxon>Arthropoda</taxon>
        <taxon>Chelicerata</taxon>
        <taxon>Arachnida</taxon>
        <taxon>Acari</taxon>
        <taxon>Acariformes</taxon>
        <taxon>Sarcoptiformes</taxon>
        <taxon>Oribatida</taxon>
        <taxon>Brachypylina</taxon>
        <taxon>Oppioidea</taxon>
        <taxon>Oppiidae</taxon>
        <taxon>Oppiella</taxon>
    </lineage>
</organism>
<sequence>MDLKICTLVVCAIILCNSNNVLGQSSANINNSPDNAGANGTQQQIKCNKKTYKDVDAMIARMLTFGNSGRKFPEEAKEVNKYCEDTKIMISKIEKLNKGCMKGLVRQVLSITTYSAKKTFNQLCRQKSGPTKRMLEMLESSKCLNKANQEIQKCYDNTIDHFVSLKTVDDKVKIPMACCAYHKKNNCMSKLADRVPTCTEKQVDIAIRFIESISGSSLNLVCADYSDSSDKCDQFNGFKPTSDPKLRTKSFFLPLIELFDSFDEV</sequence>
<protein>
    <submittedName>
        <fullName evidence="2">Uncharacterized protein</fullName>
    </submittedName>
</protein>
<dbReference type="AlphaFoldDB" id="A0A7R9LY99"/>
<dbReference type="EMBL" id="OC918530">
    <property type="protein sequence ID" value="CAD7649583.1"/>
    <property type="molecule type" value="Genomic_DNA"/>
</dbReference>
<keyword evidence="1" id="KW-0732">Signal</keyword>
<dbReference type="PANTHER" id="PTHR33964">
    <property type="entry name" value="RE45066P-RELATED"/>
    <property type="match status" value="1"/>
</dbReference>
<name>A0A7R9LY99_9ACAR</name>
<dbReference type="PANTHER" id="PTHR33964:SF1">
    <property type="entry name" value="RE45066P"/>
    <property type="match status" value="1"/>
</dbReference>
<keyword evidence="3" id="KW-1185">Reference proteome</keyword>
<evidence type="ECO:0000313" key="2">
    <source>
        <dbReference type="EMBL" id="CAD7649583.1"/>
    </source>
</evidence>
<evidence type="ECO:0000256" key="1">
    <source>
        <dbReference type="SAM" id="SignalP"/>
    </source>
</evidence>
<dbReference type="EMBL" id="CAJPVJ010003705">
    <property type="protein sequence ID" value="CAG2167867.1"/>
    <property type="molecule type" value="Genomic_DNA"/>
</dbReference>
<gene>
    <name evidence="2" type="ORF">ONB1V03_LOCUS7363</name>
</gene>
<dbReference type="Proteomes" id="UP000728032">
    <property type="component" value="Unassembled WGS sequence"/>
</dbReference>
<accession>A0A7R9LY99</accession>